<dbReference type="InterPro" id="IPR032429">
    <property type="entry name" value="Nibrin_BRCT2"/>
</dbReference>
<evidence type="ECO:0000313" key="10">
    <source>
        <dbReference type="EMBL" id="GJJ70272.1"/>
    </source>
</evidence>
<feature type="region of interest" description="Disordered" evidence="8">
    <location>
        <begin position="393"/>
        <end position="449"/>
    </location>
</feature>
<keyword evidence="3" id="KW-0158">Chromosome</keyword>
<keyword evidence="11" id="KW-1185">Reference proteome</keyword>
<evidence type="ECO:0000256" key="4">
    <source>
        <dbReference type="ARBA" id="ARBA00022763"/>
    </source>
</evidence>
<evidence type="ECO:0000313" key="11">
    <source>
        <dbReference type="Proteomes" id="UP000827284"/>
    </source>
</evidence>
<accession>A0A9P3H583</accession>
<gene>
    <name evidence="10" type="ORF">EMPS_02621</name>
</gene>
<dbReference type="SUPFAM" id="SSF49879">
    <property type="entry name" value="SMAD/FHA domain"/>
    <property type="match status" value="1"/>
</dbReference>
<evidence type="ECO:0000256" key="5">
    <source>
        <dbReference type="ARBA" id="ARBA00023204"/>
    </source>
</evidence>
<feature type="compositionally biased region" description="Basic and acidic residues" evidence="8">
    <location>
        <begin position="829"/>
        <end position="838"/>
    </location>
</feature>
<dbReference type="PROSITE" id="PS50006">
    <property type="entry name" value="FHA_DOMAIN"/>
    <property type="match status" value="1"/>
</dbReference>
<feature type="domain" description="FHA" evidence="9">
    <location>
        <begin position="23"/>
        <end position="87"/>
    </location>
</feature>
<dbReference type="GO" id="GO:0000724">
    <property type="term" value="P:double-strand break repair via homologous recombination"/>
    <property type="evidence" value="ECO:0007669"/>
    <property type="project" value="TreeGrafter"/>
</dbReference>
<dbReference type="OrthoDB" id="552194at2759"/>
<comment type="caution">
    <text evidence="10">The sequence shown here is derived from an EMBL/GenBank/DDBJ whole genome shotgun (WGS) entry which is preliminary data.</text>
</comment>
<evidence type="ECO:0000256" key="3">
    <source>
        <dbReference type="ARBA" id="ARBA00022454"/>
    </source>
</evidence>
<sequence length="846" mass="93853">MWFLVGLGLNEGLRIWLKPDSKLTIGRAEGADIVRLGANDSTVSRRHVAITIGKPTLESVRVQNEHTELTIQDLGSARGVILDGIQIEKAKEIKVEIKENQTWAHEDKRHIAGKGYGGWATIEIGDSTLFRLERVDISLCSSGMARQAKLSIIESAVEIDAKVDSTAWIPGVSTHLIIGNNKLTEKMYMALAEGGYLVDASWLKDMATSLETSWSSRGQNFTPALETRYPAPVPVDFRDASIQWEPHFSRRTVFSGYRFISFQETFNKSVGQLVQCGGGIWSIEDPARAGTVITRCMSETLIPVCLVPAGGEDPGQTFPKAETVLKKLGYRWVEEDEIGKAIIYASTDIFCNPKHMGPLPTHEEMSTLHVSQMPFTQNLGSLASMPAFMPQPKLRKGNSADFPQVIDDGDDDDDIWILPSKKTGSSKPKTTSPAPAKASTEKPPKKKSKMDRMAMFFDGLDDDDIVDLDPPGTPVTHAIAQDPSLLHIPTPAKTARNSSSLVTPVPVAWPELIDLDAESSDSGEPGFARDGQTQKVDFTRDGQTQKVDFTRDGQTQKVEFTRDGQTQKVLSEDEEDYTPTVDEDPKHTTDKLSKPQLVVKKEADQKPDISLKQMEHRSKSGKTSKHTTFEAIRGDMEGLKLDVKISRQKENIDEQQKLLRVGAHHQRGAITEGGESNLMQSERSDQLLAKNKRRKVLELASQSQGQIESLSSADVDSVSQNLGRGDRSASVHILEEADRKDWPQRWKEKPNFKTRAAVDPILEAKWKDRPNFKTFCKSTLPGVHSQPSAPLPLTLDGKIVEKHEETIEKIGNYFKREADTAVAPKTRKKPSEKQMARDDIKVLLAE</sequence>
<dbReference type="Gene3D" id="2.60.200.20">
    <property type="match status" value="1"/>
</dbReference>
<protein>
    <submittedName>
        <fullName evidence="10">Nibrin</fullName>
    </submittedName>
</protein>
<reference evidence="10" key="1">
    <citation type="submission" date="2021-11" db="EMBL/GenBank/DDBJ databases">
        <authorList>
            <person name="Herlambang A."/>
            <person name="Guo Y."/>
            <person name="Takashima Y."/>
            <person name="Nishizawa T."/>
        </authorList>
    </citation>
    <scope>NUCLEOTIDE SEQUENCE</scope>
    <source>
        <strain evidence="10">E1425</strain>
    </source>
</reference>
<reference evidence="10" key="2">
    <citation type="journal article" date="2022" name="Microbiol. Resour. Announc.">
        <title>Whole-Genome Sequence of Entomortierella parvispora E1425, a Mucoromycotan Fungus Associated with Burkholderiaceae-Related Endosymbiotic Bacteria.</title>
        <authorList>
            <person name="Herlambang A."/>
            <person name="Guo Y."/>
            <person name="Takashima Y."/>
            <person name="Narisawa K."/>
            <person name="Ohta H."/>
            <person name="Nishizawa T."/>
        </authorList>
    </citation>
    <scope>NUCLEOTIDE SEQUENCE</scope>
    <source>
        <strain evidence="10">E1425</strain>
    </source>
</reference>
<organism evidence="10 11">
    <name type="scientific">Entomortierella parvispora</name>
    <dbReference type="NCBI Taxonomy" id="205924"/>
    <lineage>
        <taxon>Eukaryota</taxon>
        <taxon>Fungi</taxon>
        <taxon>Fungi incertae sedis</taxon>
        <taxon>Mucoromycota</taxon>
        <taxon>Mortierellomycotina</taxon>
        <taxon>Mortierellomycetes</taxon>
        <taxon>Mortierellales</taxon>
        <taxon>Mortierellaceae</taxon>
        <taxon>Entomortierella</taxon>
    </lineage>
</organism>
<dbReference type="SMART" id="SM00240">
    <property type="entry name" value="FHA"/>
    <property type="match status" value="1"/>
</dbReference>
<dbReference type="GO" id="GO:0003684">
    <property type="term" value="F:damaged DNA binding"/>
    <property type="evidence" value="ECO:0007669"/>
    <property type="project" value="TreeGrafter"/>
</dbReference>
<feature type="compositionally biased region" description="Polar residues" evidence="8">
    <location>
        <begin position="531"/>
        <end position="569"/>
    </location>
</feature>
<feature type="region of interest" description="Disordered" evidence="8">
    <location>
        <begin position="663"/>
        <end position="682"/>
    </location>
</feature>
<dbReference type="PANTHER" id="PTHR12162:SF0">
    <property type="entry name" value="NIBRIN"/>
    <property type="match status" value="1"/>
</dbReference>
<dbReference type="InterPro" id="IPR043014">
    <property type="entry name" value="Nibrin_BRCT2_sf"/>
</dbReference>
<comment type="subcellular location">
    <subcellularLocation>
        <location evidence="2">Chromosome</location>
    </subcellularLocation>
    <subcellularLocation>
        <location evidence="1">Nucleus</location>
    </subcellularLocation>
</comment>
<keyword evidence="5" id="KW-0234">DNA repair</keyword>
<dbReference type="CDD" id="cd00060">
    <property type="entry name" value="FHA"/>
    <property type="match status" value="1"/>
</dbReference>
<dbReference type="InterPro" id="IPR040227">
    <property type="entry name" value="Nibrin-rel"/>
</dbReference>
<dbReference type="Pfam" id="PF16508">
    <property type="entry name" value="NIBRIN_BRCT_II"/>
    <property type="match status" value="1"/>
</dbReference>
<dbReference type="InterPro" id="IPR000253">
    <property type="entry name" value="FHA_dom"/>
</dbReference>
<feature type="compositionally biased region" description="Basic and acidic residues" evidence="8">
    <location>
        <begin position="583"/>
        <end position="618"/>
    </location>
</feature>
<dbReference type="GO" id="GO:0030870">
    <property type="term" value="C:Mre11 complex"/>
    <property type="evidence" value="ECO:0007669"/>
    <property type="project" value="InterPro"/>
</dbReference>
<feature type="region of interest" description="Disordered" evidence="8">
    <location>
        <begin position="818"/>
        <end position="838"/>
    </location>
</feature>
<dbReference type="GO" id="GO:0005694">
    <property type="term" value="C:chromosome"/>
    <property type="evidence" value="ECO:0007669"/>
    <property type="project" value="UniProtKB-SubCell"/>
</dbReference>
<feature type="compositionally biased region" description="Low complexity" evidence="8">
    <location>
        <begin position="419"/>
        <end position="438"/>
    </location>
</feature>
<keyword evidence="4" id="KW-0227">DNA damage</keyword>
<dbReference type="Gene3D" id="3.40.50.10190">
    <property type="entry name" value="BRCT domain"/>
    <property type="match status" value="1"/>
</dbReference>
<evidence type="ECO:0000259" key="9">
    <source>
        <dbReference type="PROSITE" id="PS50006"/>
    </source>
</evidence>
<dbReference type="GO" id="GO:0007095">
    <property type="term" value="P:mitotic G2 DNA damage checkpoint signaling"/>
    <property type="evidence" value="ECO:0007669"/>
    <property type="project" value="InterPro"/>
</dbReference>
<dbReference type="InterPro" id="IPR008984">
    <property type="entry name" value="SMAD_FHA_dom_sf"/>
</dbReference>
<evidence type="ECO:0000256" key="2">
    <source>
        <dbReference type="ARBA" id="ARBA00004286"/>
    </source>
</evidence>
<evidence type="ECO:0000256" key="1">
    <source>
        <dbReference type="ARBA" id="ARBA00004123"/>
    </source>
</evidence>
<dbReference type="Gene3D" id="3.40.50.10980">
    <property type="entry name" value="Nibrin, BRCT2 domain"/>
    <property type="match status" value="1"/>
</dbReference>
<dbReference type="AlphaFoldDB" id="A0A9P3H583"/>
<dbReference type="InterPro" id="IPR036420">
    <property type="entry name" value="BRCT_dom_sf"/>
</dbReference>
<dbReference type="PANTHER" id="PTHR12162">
    <property type="entry name" value="NIBRIN-RELATED"/>
    <property type="match status" value="1"/>
</dbReference>
<keyword evidence="6" id="KW-0539">Nucleus</keyword>
<dbReference type="Pfam" id="PF00498">
    <property type="entry name" value="FHA"/>
    <property type="match status" value="1"/>
</dbReference>
<evidence type="ECO:0000256" key="6">
    <source>
        <dbReference type="ARBA" id="ARBA00023242"/>
    </source>
</evidence>
<dbReference type="Proteomes" id="UP000827284">
    <property type="component" value="Unassembled WGS sequence"/>
</dbReference>
<proteinExistence type="inferred from homology"/>
<name>A0A9P3H583_9FUNG</name>
<comment type="similarity">
    <text evidence="7">Belongs to the Nibrin family.</text>
</comment>
<evidence type="ECO:0000256" key="7">
    <source>
        <dbReference type="ARBA" id="ARBA00044757"/>
    </source>
</evidence>
<feature type="region of interest" description="Disordered" evidence="8">
    <location>
        <begin position="517"/>
        <end position="625"/>
    </location>
</feature>
<evidence type="ECO:0000256" key="8">
    <source>
        <dbReference type="SAM" id="MobiDB-lite"/>
    </source>
</evidence>
<dbReference type="EMBL" id="BQFW01000004">
    <property type="protein sequence ID" value="GJJ70272.1"/>
    <property type="molecule type" value="Genomic_DNA"/>
</dbReference>